<dbReference type="AlphaFoldDB" id="A0A7V5VFR0"/>
<dbReference type="EMBL" id="DRLI01000264">
    <property type="protein sequence ID" value="HHM02739.1"/>
    <property type="molecule type" value="Genomic_DNA"/>
</dbReference>
<gene>
    <name evidence="1" type="ORF">ENJ15_06960</name>
</gene>
<accession>A0A7V5VFR0</accession>
<proteinExistence type="predicted"/>
<dbReference type="Proteomes" id="UP000885771">
    <property type="component" value="Unassembled WGS sequence"/>
</dbReference>
<comment type="caution">
    <text evidence="1">The sequence shown here is derived from an EMBL/GenBank/DDBJ whole genome shotgun (WGS) entry which is preliminary data.</text>
</comment>
<sequence>MFKTLHFFGLRDRKDKKRSYAVIEKPGENAFFQEIKLTPDSLLSWNRELQYVHRIYIDNVYDDEQWDDLMLLLEMVLQGNMEFPGELLFEKDEKGEVYIDYAEMCRRHYKIREDVDSFASRMRKIYGDFDFDEMYGYLLEYLDEDKTDHAKEKKNHD</sequence>
<name>A0A7V5VFR0_CALAY</name>
<reference evidence="1" key="1">
    <citation type="journal article" date="2020" name="mSystems">
        <title>Genome- and Community-Level Interaction Insights into Carbon Utilization and Element Cycling Functions of Hydrothermarchaeota in Hydrothermal Sediment.</title>
        <authorList>
            <person name="Zhou Z."/>
            <person name="Liu Y."/>
            <person name="Xu W."/>
            <person name="Pan J."/>
            <person name="Luo Z.H."/>
            <person name="Li M."/>
        </authorList>
    </citation>
    <scope>NUCLEOTIDE SEQUENCE [LARGE SCALE GENOMIC DNA]</scope>
    <source>
        <strain evidence="1">HyVt-460</strain>
    </source>
</reference>
<protein>
    <submittedName>
        <fullName evidence="1">Uncharacterized protein</fullName>
    </submittedName>
</protein>
<organism evidence="1">
    <name type="scientific">Caldithrix abyssi</name>
    <dbReference type="NCBI Taxonomy" id="187145"/>
    <lineage>
        <taxon>Bacteria</taxon>
        <taxon>Pseudomonadati</taxon>
        <taxon>Calditrichota</taxon>
        <taxon>Calditrichia</taxon>
        <taxon>Calditrichales</taxon>
        <taxon>Calditrichaceae</taxon>
        <taxon>Caldithrix</taxon>
    </lineage>
</organism>
<evidence type="ECO:0000313" key="1">
    <source>
        <dbReference type="EMBL" id="HHM02739.1"/>
    </source>
</evidence>